<dbReference type="EMBL" id="JAHRHJ020000010">
    <property type="protein sequence ID" value="KAH9299608.1"/>
    <property type="molecule type" value="Genomic_DNA"/>
</dbReference>
<feature type="compositionally biased region" description="Polar residues" evidence="1">
    <location>
        <begin position="39"/>
        <end position="55"/>
    </location>
</feature>
<dbReference type="Gene3D" id="1.20.58.2190">
    <property type="match status" value="1"/>
</dbReference>
<dbReference type="PANTHER" id="PTHR47694:SF1">
    <property type="entry name" value="PLANT UBX DOMAIN-CONTAINING PROTEIN 2"/>
    <property type="match status" value="1"/>
</dbReference>
<proteinExistence type="predicted"/>
<evidence type="ECO:0000259" key="2">
    <source>
        <dbReference type="Pfam" id="PF09409"/>
    </source>
</evidence>
<feature type="compositionally biased region" description="Basic and acidic residues" evidence="1">
    <location>
        <begin position="73"/>
        <end position="82"/>
    </location>
</feature>
<feature type="domain" description="PUB" evidence="2">
    <location>
        <begin position="181"/>
        <end position="249"/>
    </location>
</feature>
<name>A0AA38CIR7_TAXCH</name>
<evidence type="ECO:0000313" key="4">
    <source>
        <dbReference type="Proteomes" id="UP000824469"/>
    </source>
</evidence>
<evidence type="ECO:0000313" key="3">
    <source>
        <dbReference type="EMBL" id="KAH9299608.1"/>
    </source>
</evidence>
<dbReference type="SUPFAM" id="SSF143503">
    <property type="entry name" value="PUG domain-like"/>
    <property type="match status" value="1"/>
</dbReference>
<gene>
    <name evidence="3" type="ORF">KI387_031290</name>
</gene>
<dbReference type="InterPro" id="IPR018997">
    <property type="entry name" value="PUB_domain"/>
</dbReference>
<dbReference type="GO" id="GO:0050832">
    <property type="term" value="P:defense response to fungus"/>
    <property type="evidence" value="ECO:0007669"/>
    <property type="project" value="TreeGrafter"/>
</dbReference>
<dbReference type="SMART" id="SM00580">
    <property type="entry name" value="PUG"/>
    <property type="match status" value="1"/>
</dbReference>
<dbReference type="PANTHER" id="PTHR47694">
    <property type="entry name" value="PLANT UBX DOMAIN-CONTAINING PROTEIN 2"/>
    <property type="match status" value="1"/>
</dbReference>
<dbReference type="OMA" id="GEMWAMM"/>
<dbReference type="Proteomes" id="UP000824469">
    <property type="component" value="Unassembled WGS sequence"/>
</dbReference>
<dbReference type="AlphaFoldDB" id="A0AA38CIR7"/>
<dbReference type="InterPro" id="IPR036339">
    <property type="entry name" value="PUB-like_dom_sf"/>
</dbReference>
<feature type="region of interest" description="Disordered" evidence="1">
    <location>
        <begin position="1"/>
        <end position="82"/>
    </location>
</feature>
<protein>
    <recommendedName>
        <fullName evidence="2">PUB domain-containing protein</fullName>
    </recommendedName>
</protein>
<organism evidence="3 4">
    <name type="scientific">Taxus chinensis</name>
    <name type="common">Chinese yew</name>
    <name type="synonym">Taxus wallichiana var. chinensis</name>
    <dbReference type="NCBI Taxonomy" id="29808"/>
    <lineage>
        <taxon>Eukaryota</taxon>
        <taxon>Viridiplantae</taxon>
        <taxon>Streptophyta</taxon>
        <taxon>Embryophyta</taxon>
        <taxon>Tracheophyta</taxon>
        <taxon>Spermatophyta</taxon>
        <taxon>Pinopsida</taxon>
        <taxon>Pinidae</taxon>
        <taxon>Conifers II</taxon>
        <taxon>Cupressales</taxon>
        <taxon>Taxaceae</taxon>
        <taxon>Taxus</taxon>
    </lineage>
</organism>
<accession>A0AA38CIR7</accession>
<feature type="compositionally biased region" description="Low complexity" evidence="1">
    <location>
        <begin position="16"/>
        <end position="27"/>
    </location>
</feature>
<evidence type="ECO:0000256" key="1">
    <source>
        <dbReference type="SAM" id="MobiDB-lite"/>
    </source>
</evidence>
<dbReference type="Pfam" id="PF09409">
    <property type="entry name" value="PUB"/>
    <property type="match status" value="1"/>
</dbReference>
<dbReference type="CDD" id="cd09212">
    <property type="entry name" value="PUB"/>
    <property type="match status" value="1"/>
</dbReference>
<sequence>MDEVKGKVKGLMKKISSGSSSSSSSSSKFKGQGRVLGSSDGTVQNSVQRHWQSATPLPDKQLKTPPKGTGNETLEKRIPERESHLKITEAAGSNPKPEGFDPFDTCISSRIAPKSGTSLDMFQCPVCSDWFKSEQEVSDHVENCLENKQEHANESARDTTDSRANELVDHLGVFLSGKPSDKTLEVVVKLLKNIVSDPSNNKFRRIRMSNPKIQESVGTAVGGVELLEYVGFKFQAEGDDLWGVMEMPSADGISIFNETIALLEPHMLSPVLSTVSVTSRKIDPVEPKKIDRQVRVFFAASESMAARIELPDSFYQLSAAELKREAESRKKKLEDSQLLIPKSFRERQAKACTEEI</sequence>
<comment type="caution">
    <text evidence="3">The sequence shown here is derived from an EMBL/GenBank/DDBJ whole genome shotgun (WGS) entry which is preliminary data.</text>
</comment>
<keyword evidence="4" id="KW-1185">Reference proteome</keyword>
<reference evidence="3 4" key="1">
    <citation type="journal article" date="2021" name="Nat. Plants">
        <title>The Taxus genome provides insights into paclitaxel biosynthesis.</title>
        <authorList>
            <person name="Xiong X."/>
            <person name="Gou J."/>
            <person name="Liao Q."/>
            <person name="Li Y."/>
            <person name="Zhou Q."/>
            <person name="Bi G."/>
            <person name="Li C."/>
            <person name="Du R."/>
            <person name="Wang X."/>
            <person name="Sun T."/>
            <person name="Guo L."/>
            <person name="Liang H."/>
            <person name="Lu P."/>
            <person name="Wu Y."/>
            <person name="Zhang Z."/>
            <person name="Ro D.K."/>
            <person name="Shang Y."/>
            <person name="Huang S."/>
            <person name="Yan J."/>
        </authorList>
    </citation>
    <scope>NUCLEOTIDE SEQUENCE [LARGE SCALE GENOMIC DNA]</scope>
    <source>
        <strain evidence="3">Ta-2019</strain>
    </source>
</reference>